<gene>
    <name evidence="1" type="ORF">A9Q84_12985</name>
</gene>
<dbReference type="Proteomes" id="UP000196531">
    <property type="component" value="Unassembled WGS sequence"/>
</dbReference>
<sequence length="94" mass="10515">MDLSVNYNIAKTRDEAFALAKSEITPEYVAKFNVKADISYDEAKGIMEAKGKGFTLTLDFDDSKCEVSLKLSFLLRALKGKILGKIENKLQKHV</sequence>
<name>A0A1Y5F900_9BACT</name>
<comment type="caution">
    <text evidence="1">The sequence shown here is derived from an EMBL/GenBank/DDBJ whole genome shotgun (WGS) entry which is preliminary data.</text>
</comment>
<protein>
    <recommendedName>
        <fullName evidence="3">Polyhydroxyalkanoic acid system protein</fullName>
    </recommendedName>
</protein>
<proteinExistence type="predicted"/>
<dbReference type="EMBL" id="MAAO01000006">
    <property type="protein sequence ID" value="OUR97235.1"/>
    <property type="molecule type" value="Genomic_DNA"/>
</dbReference>
<dbReference type="InterPro" id="IPR013433">
    <property type="entry name" value="PHA_gran_rgn"/>
</dbReference>
<dbReference type="AlphaFoldDB" id="A0A1Y5F900"/>
<accession>A0A1Y5F900</accession>
<reference evidence="2" key="1">
    <citation type="journal article" date="2017" name="Proc. Natl. Acad. Sci. U.S.A.">
        <title>Simulation of Deepwater Horizon oil plume reveals substrate specialization within a complex community of hydrocarbon-degraders.</title>
        <authorList>
            <person name="Hu P."/>
            <person name="Dubinsky E.A."/>
            <person name="Probst A.J."/>
            <person name="Wang J."/>
            <person name="Sieber C.M.K."/>
            <person name="Tom L.M."/>
            <person name="Gardinali P."/>
            <person name="Banfield J.F."/>
            <person name="Atlas R.M."/>
            <person name="Andersen G.L."/>
        </authorList>
    </citation>
    <scope>NUCLEOTIDE SEQUENCE [LARGE SCALE GENOMIC DNA]</scope>
</reference>
<organism evidence="1 2">
    <name type="scientific">Halobacteriovorax marinus</name>
    <dbReference type="NCBI Taxonomy" id="97084"/>
    <lineage>
        <taxon>Bacteria</taxon>
        <taxon>Pseudomonadati</taxon>
        <taxon>Bdellovibrionota</taxon>
        <taxon>Bacteriovoracia</taxon>
        <taxon>Bacteriovoracales</taxon>
        <taxon>Halobacteriovoraceae</taxon>
        <taxon>Halobacteriovorax</taxon>
    </lineage>
</organism>
<evidence type="ECO:0000313" key="2">
    <source>
        <dbReference type="Proteomes" id="UP000196531"/>
    </source>
</evidence>
<evidence type="ECO:0008006" key="3">
    <source>
        <dbReference type="Google" id="ProtNLM"/>
    </source>
</evidence>
<evidence type="ECO:0000313" key="1">
    <source>
        <dbReference type="EMBL" id="OUR97235.1"/>
    </source>
</evidence>
<dbReference type="Pfam" id="PF09650">
    <property type="entry name" value="PHA_gran_rgn"/>
    <property type="match status" value="1"/>
</dbReference>